<comment type="caution">
    <text evidence="1">The sequence shown here is derived from an EMBL/GenBank/DDBJ whole genome shotgun (WGS) entry which is preliminary data.</text>
</comment>
<reference evidence="1" key="1">
    <citation type="submission" date="2021-10" db="EMBL/GenBank/DDBJ databases">
        <title>Tropical sea cucumber genome reveals ecological adaptation and Cuvierian tubules defense mechanism.</title>
        <authorList>
            <person name="Chen T."/>
        </authorList>
    </citation>
    <scope>NUCLEOTIDE SEQUENCE</scope>
    <source>
        <strain evidence="1">Nanhai2018</strain>
        <tissue evidence="1">Muscle</tissue>
    </source>
</reference>
<organism evidence="1 2">
    <name type="scientific">Holothuria leucospilota</name>
    <name type="common">Black long sea cucumber</name>
    <name type="synonym">Mertensiothuria leucospilota</name>
    <dbReference type="NCBI Taxonomy" id="206669"/>
    <lineage>
        <taxon>Eukaryota</taxon>
        <taxon>Metazoa</taxon>
        <taxon>Echinodermata</taxon>
        <taxon>Eleutherozoa</taxon>
        <taxon>Echinozoa</taxon>
        <taxon>Holothuroidea</taxon>
        <taxon>Aspidochirotacea</taxon>
        <taxon>Aspidochirotida</taxon>
        <taxon>Holothuriidae</taxon>
        <taxon>Holothuria</taxon>
    </lineage>
</organism>
<sequence>MKRLRLNILAKEEEAFPTKEGSKAKSKPSICGTTSSKKLAETIRENELLEQTKLLQERKTLEKRTKLLELELQHQAETHVIQAQLVESKGRCQVLEEISDGENSQCLDDAYLESTSARSKRGDCVPLKQHEVRPKVADALYQGQQLEQHENIKMGVEELCSDDKRIASLEQYTVGDAHKIVVGFSYLDAKVGYPAAMAELKRRYGDPVVIANSYIKKVMSWPTIKADNLQALDEFALFLKKCEAATRSSCVGGLGVLEFSENLKRILQKTPYFMHDKLRTVVQRLRKNETTIGFSNLVEFIRAESIKQNDPMYGRSNLTSDKKHRQDGKAKFAPEPVLRVRVYNVGIVVNPTSLLNAPRLRI</sequence>
<accession>A0A9Q1BCU4</accession>
<name>A0A9Q1BCU4_HOLLE</name>
<keyword evidence="2" id="KW-1185">Reference proteome</keyword>
<evidence type="ECO:0000313" key="1">
    <source>
        <dbReference type="EMBL" id="KAJ8020733.1"/>
    </source>
</evidence>
<proteinExistence type="predicted"/>
<gene>
    <name evidence="1" type="ORF">HOLleu_40403</name>
</gene>
<protein>
    <submittedName>
        <fullName evidence="1">Uncharacterized protein</fullName>
    </submittedName>
</protein>
<dbReference type="AlphaFoldDB" id="A0A9Q1BCU4"/>
<dbReference type="OrthoDB" id="10068075at2759"/>
<dbReference type="PANTHER" id="PTHR47331">
    <property type="entry name" value="PHD-TYPE DOMAIN-CONTAINING PROTEIN"/>
    <property type="match status" value="1"/>
</dbReference>
<dbReference type="PANTHER" id="PTHR47331:SF4">
    <property type="entry name" value="PEPTIDASE S1 DOMAIN-CONTAINING PROTEIN"/>
    <property type="match status" value="1"/>
</dbReference>
<dbReference type="Proteomes" id="UP001152320">
    <property type="component" value="Chromosome 22"/>
</dbReference>
<dbReference type="EMBL" id="JAIZAY010000022">
    <property type="protein sequence ID" value="KAJ8020733.1"/>
    <property type="molecule type" value="Genomic_DNA"/>
</dbReference>
<evidence type="ECO:0000313" key="2">
    <source>
        <dbReference type="Proteomes" id="UP001152320"/>
    </source>
</evidence>